<feature type="domain" description="4Fe-4S ferredoxin-type" evidence="1">
    <location>
        <begin position="12"/>
        <end position="42"/>
    </location>
</feature>
<gene>
    <name evidence="2" type="ORF">S01H4_35158</name>
</gene>
<dbReference type="EMBL" id="BART01018661">
    <property type="protein sequence ID" value="GAG76655.1"/>
    <property type="molecule type" value="Genomic_DNA"/>
</dbReference>
<dbReference type="AlphaFoldDB" id="X1A3J8"/>
<protein>
    <recommendedName>
        <fullName evidence="1">4Fe-4S ferredoxin-type domain-containing protein</fullName>
    </recommendedName>
</protein>
<dbReference type="Gene3D" id="3.30.70.20">
    <property type="match status" value="1"/>
</dbReference>
<feature type="non-terminal residue" evidence="2">
    <location>
        <position position="1"/>
    </location>
</feature>
<accession>X1A3J8</accession>
<name>X1A3J8_9ZZZZ</name>
<dbReference type="Pfam" id="PF00037">
    <property type="entry name" value="Fer4"/>
    <property type="match status" value="1"/>
</dbReference>
<sequence>PAMVFHPKDANSKAYIEITSACFGCGLCEFTCPVGAIEVIKDGK</sequence>
<evidence type="ECO:0000259" key="1">
    <source>
        <dbReference type="PROSITE" id="PS51379"/>
    </source>
</evidence>
<dbReference type="PROSITE" id="PS51379">
    <property type="entry name" value="4FE4S_FER_2"/>
    <property type="match status" value="1"/>
</dbReference>
<reference evidence="2" key="1">
    <citation type="journal article" date="2014" name="Front. Microbiol.">
        <title>High frequency of phylogenetically diverse reductive dehalogenase-homologous genes in deep subseafloor sedimentary metagenomes.</title>
        <authorList>
            <person name="Kawai M."/>
            <person name="Futagami T."/>
            <person name="Toyoda A."/>
            <person name="Takaki Y."/>
            <person name="Nishi S."/>
            <person name="Hori S."/>
            <person name="Arai W."/>
            <person name="Tsubouchi T."/>
            <person name="Morono Y."/>
            <person name="Uchiyama I."/>
            <person name="Ito T."/>
            <person name="Fujiyama A."/>
            <person name="Inagaki F."/>
            <person name="Takami H."/>
        </authorList>
    </citation>
    <scope>NUCLEOTIDE SEQUENCE</scope>
    <source>
        <strain evidence="2">Expedition CK06-06</strain>
    </source>
</reference>
<dbReference type="InterPro" id="IPR017900">
    <property type="entry name" value="4Fe4S_Fe_S_CS"/>
</dbReference>
<dbReference type="SUPFAM" id="SSF54862">
    <property type="entry name" value="4Fe-4S ferredoxins"/>
    <property type="match status" value="1"/>
</dbReference>
<evidence type="ECO:0000313" key="2">
    <source>
        <dbReference type="EMBL" id="GAG76655.1"/>
    </source>
</evidence>
<dbReference type="InterPro" id="IPR017896">
    <property type="entry name" value="4Fe4S_Fe-S-bd"/>
</dbReference>
<organism evidence="2">
    <name type="scientific">marine sediment metagenome</name>
    <dbReference type="NCBI Taxonomy" id="412755"/>
    <lineage>
        <taxon>unclassified sequences</taxon>
        <taxon>metagenomes</taxon>
        <taxon>ecological metagenomes</taxon>
    </lineage>
</organism>
<proteinExistence type="predicted"/>
<comment type="caution">
    <text evidence="2">The sequence shown here is derived from an EMBL/GenBank/DDBJ whole genome shotgun (WGS) entry which is preliminary data.</text>
</comment>
<dbReference type="PROSITE" id="PS00198">
    <property type="entry name" value="4FE4S_FER_1"/>
    <property type="match status" value="1"/>
</dbReference>